<dbReference type="AlphaFoldDB" id="A0AAP0QXB0"/>
<dbReference type="PANTHER" id="PTHR48237:SF1">
    <property type="entry name" value="SPC97_SPC98 FAMILY OF SPINDLE POLE BODY (SBP) COMPONENT"/>
    <property type="match status" value="1"/>
</dbReference>
<dbReference type="Proteomes" id="UP001428341">
    <property type="component" value="Unassembled WGS sequence"/>
</dbReference>
<gene>
    <name evidence="1" type="ORF">WN944_010639</name>
</gene>
<dbReference type="PANTHER" id="PTHR48237">
    <property type="entry name" value="GAMMA-TUBULIN COMPLEX COMPONENT"/>
    <property type="match status" value="1"/>
</dbReference>
<organism evidence="1 2">
    <name type="scientific">Citrus x changshan-huyou</name>
    <dbReference type="NCBI Taxonomy" id="2935761"/>
    <lineage>
        <taxon>Eukaryota</taxon>
        <taxon>Viridiplantae</taxon>
        <taxon>Streptophyta</taxon>
        <taxon>Embryophyta</taxon>
        <taxon>Tracheophyta</taxon>
        <taxon>Spermatophyta</taxon>
        <taxon>Magnoliopsida</taxon>
        <taxon>eudicotyledons</taxon>
        <taxon>Gunneridae</taxon>
        <taxon>Pentapetalae</taxon>
        <taxon>rosids</taxon>
        <taxon>malvids</taxon>
        <taxon>Sapindales</taxon>
        <taxon>Rutaceae</taxon>
        <taxon>Aurantioideae</taxon>
        <taxon>Citrus</taxon>
    </lineage>
</organism>
<name>A0AAP0QXB0_9ROSI</name>
<proteinExistence type="predicted"/>
<evidence type="ECO:0000313" key="1">
    <source>
        <dbReference type="EMBL" id="KAK9222207.1"/>
    </source>
</evidence>
<keyword evidence="2" id="KW-1185">Reference proteome</keyword>
<sequence>MELKEMNEILSKNRVEDVDWLYSFSESELDMLISLKLLVLQRADVIGHEQLANKFDLKMLRAIDLYDPEDILDLIEGSESWLEKTIPYKKIRTETLVLQILALKLRKLAGNCGNEPAHAAASGQQHTLPGAEHTAAAAHQQQLQRASSSCSAQVAARMWAGGARVQAAGEAFWLASFRR</sequence>
<accession>A0AAP0QXB0</accession>
<comment type="caution">
    <text evidence="1">The sequence shown here is derived from an EMBL/GenBank/DDBJ whole genome shotgun (WGS) entry which is preliminary data.</text>
</comment>
<dbReference type="EMBL" id="JBCGBO010000002">
    <property type="protein sequence ID" value="KAK9222207.1"/>
    <property type="molecule type" value="Genomic_DNA"/>
</dbReference>
<protein>
    <submittedName>
        <fullName evidence="1">Uncharacterized protein</fullName>
    </submittedName>
</protein>
<reference evidence="1 2" key="1">
    <citation type="submission" date="2024-05" db="EMBL/GenBank/DDBJ databases">
        <title>Haplotype-resolved chromosome-level genome assembly of Huyou (Citrus changshanensis).</title>
        <authorList>
            <person name="Miao C."/>
            <person name="Chen W."/>
            <person name="Wu Y."/>
            <person name="Wang L."/>
            <person name="Zhao S."/>
            <person name="Grierson D."/>
            <person name="Xu C."/>
            <person name="Chen K."/>
        </authorList>
    </citation>
    <scope>NUCLEOTIDE SEQUENCE [LARGE SCALE GENOMIC DNA]</scope>
    <source>
        <strain evidence="1">01-14</strain>
        <tissue evidence="1">Leaf</tissue>
    </source>
</reference>
<evidence type="ECO:0000313" key="2">
    <source>
        <dbReference type="Proteomes" id="UP001428341"/>
    </source>
</evidence>